<keyword evidence="2" id="KW-1185">Reference proteome</keyword>
<evidence type="ECO:0000313" key="1">
    <source>
        <dbReference type="EMBL" id="MPD01385.1"/>
    </source>
</evidence>
<gene>
    <name evidence="1" type="ORF">E2C01_096910</name>
</gene>
<protein>
    <submittedName>
        <fullName evidence="1">Uncharacterized protein</fullName>
    </submittedName>
</protein>
<proteinExistence type="predicted"/>
<comment type="caution">
    <text evidence="1">The sequence shown here is derived from an EMBL/GenBank/DDBJ whole genome shotgun (WGS) entry which is preliminary data.</text>
</comment>
<evidence type="ECO:0000313" key="2">
    <source>
        <dbReference type="Proteomes" id="UP000324222"/>
    </source>
</evidence>
<organism evidence="1 2">
    <name type="scientific">Portunus trituberculatus</name>
    <name type="common">Swimming crab</name>
    <name type="synonym">Neptunus trituberculatus</name>
    <dbReference type="NCBI Taxonomy" id="210409"/>
    <lineage>
        <taxon>Eukaryota</taxon>
        <taxon>Metazoa</taxon>
        <taxon>Ecdysozoa</taxon>
        <taxon>Arthropoda</taxon>
        <taxon>Crustacea</taxon>
        <taxon>Multicrustacea</taxon>
        <taxon>Malacostraca</taxon>
        <taxon>Eumalacostraca</taxon>
        <taxon>Eucarida</taxon>
        <taxon>Decapoda</taxon>
        <taxon>Pleocyemata</taxon>
        <taxon>Brachyura</taxon>
        <taxon>Eubrachyura</taxon>
        <taxon>Portunoidea</taxon>
        <taxon>Portunidae</taxon>
        <taxon>Portuninae</taxon>
        <taxon>Portunus</taxon>
    </lineage>
</organism>
<accession>A0A5B7K9Q8</accession>
<dbReference type="Proteomes" id="UP000324222">
    <property type="component" value="Unassembled WGS sequence"/>
</dbReference>
<dbReference type="AlphaFoldDB" id="A0A5B7K9Q8"/>
<reference evidence="1 2" key="1">
    <citation type="submission" date="2019-05" db="EMBL/GenBank/DDBJ databases">
        <title>Another draft genome of Portunus trituberculatus and its Hox gene families provides insights of decapod evolution.</title>
        <authorList>
            <person name="Jeong J.-H."/>
            <person name="Song I."/>
            <person name="Kim S."/>
            <person name="Choi T."/>
            <person name="Kim D."/>
            <person name="Ryu S."/>
            <person name="Kim W."/>
        </authorList>
    </citation>
    <scope>NUCLEOTIDE SEQUENCE [LARGE SCALE GENOMIC DNA]</scope>
    <source>
        <tissue evidence="1">Muscle</tissue>
    </source>
</reference>
<name>A0A5B7K9Q8_PORTR</name>
<sequence length="36" mass="4012">MPTRLVCSLLAKIKFLKCKILGSNNDLNTCESSDVR</sequence>
<dbReference type="EMBL" id="VSRR010126937">
    <property type="protein sequence ID" value="MPD01385.1"/>
    <property type="molecule type" value="Genomic_DNA"/>
</dbReference>